<evidence type="ECO:0000313" key="3">
    <source>
        <dbReference type="Proteomes" id="UP001595975"/>
    </source>
</evidence>
<accession>A0ABW0X1H9</accession>
<organism evidence="2 3">
    <name type="scientific">Kitasatospora misakiensis</name>
    <dbReference type="NCBI Taxonomy" id="67330"/>
    <lineage>
        <taxon>Bacteria</taxon>
        <taxon>Bacillati</taxon>
        <taxon>Actinomycetota</taxon>
        <taxon>Actinomycetes</taxon>
        <taxon>Kitasatosporales</taxon>
        <taxon>Streptomycetaceae</taxon>
        <taxon>Kitasatospora</taxon>
    </lineage>
</organism>
<dbReference type="InterPro" id="IPR015867">
    <property type="entry name" value="N-reg_PII/ATP_PRibTrfase_C"/>
</dbReference>
<name>A0ABW0X1H9_9ACTN</name>
<dbReference type="EMBL" id="JBHSOF010000007">
    <property type="protein sequence ID" value="MFC5663029.1"/>
    <property type="molecule type" value="Genomic_DNA"/>
</dbReference>
<dbReference type="SUPFAM" id="SSF54913">
    <property type="entry name" value="GlnB-like"/>
    <property type="match status" value="1"/>
</dbReference>
<keyword evidence="3" id="KW-1185">Reference proteome</keyword>
<dbReference type="InterPro" id="IPR003793">
    <property type="entry name" value="UPF0166"/>
</dbReference>
<proteinExistence type="inferred from homology"/>
<evidence type="ECO:0000256" key="1">
    <source>
        <dbReference type="ARBA" id="ARBA00010554"/>
    </source>
</evidence>
<dbReference type="Gene3D" id="3.30.70.120">
    <property type="match status" value="1"/>
</dbReference>
<dbReference type="Pfam" id="PF02641">
    <property type="entry name" value="DUF190"/>
    <property type="match status" value="1"/>
</dbReference>
<comment type="similarity">
    <text evidence="1">Belongs to the UPF0166 family.</text>
</comment>
<evidence type="ECO:0000313" key="2">
    <source>
        <dbReference type="EMBL" id="MFC5663029.1"/>
    </source>
</evidence>
<protein>
    <submittedName>
        <fullName evidence="2">DUF190 domain-containing protein</fullName>
    </submittedName>
</protein>
<gene>
    <name evidence="2" type="ORF">ACFP3U_08540</name>
</gene>
<reference evidence="3" key="1">
    <citation type="journal article" date="2019" name="Int. J. Syst. Evol. Microbiol.">
        <title>The Global Catalogue of Microorganisms (GCM) 10K type strain sequencing project: providing services to taxonomists for standard genome sequencing and annotation.</title>
        <authorList>
            <consortium name="The Broad Institute Genomics Platform"/>
            <consortium name="The Broad Institute Genome Sequencing Center for Infectious Disease"/>
            <person name="Wu L."/>
            <person name="Ma J."/>
        </authorList>
    </citation>
    <scope>NUCLEOTIDE SEQUENCE [LARGE SCALE GENOMIC DNA]</scope>
    <source>
        <strain evidence="3">CGMCC 4.1437</strain>
    </source>
</reference>
<dbReference type="Proteomes" id="UP001595975">
    <property type="component" value="Unassembled WGS sequence"/>
</dbReference>
<dbReference type="RefSeq" id="WP_380224669.1">
    <property type="nucleotide sequence ID" value="NZ_JBHSOF010000007.1"/>
</dbReference>
<dbReference type="PANTHER" id="PTHR35983:SF1">
    <property type="entry name" value="UPF0166 PROTEIN TM_0021"/>
    <property type="match status" value="1"/>
</dbReference>
<comment type="caution">
    <text evidence="2">The sequence shown here is derived from an EMBL/GenBank/DDBJ whole genome shotgun (WGS) entry which is preliminary data.</text>
</comment>
<dbReference type="InterPro" id="IPR011322">
    <property type="entry name" value="N-reg_PII-like_a/b"/>
</dbReference>
<dbReference type="PANTHER" id="PTHR35983">
    <property type="entry name" value="UPF0166 PROTEIN TM_0021"/>
    <property type="match status" value="1"/>
</dbReference>
<sequence>MTAGAAGASPRLGGPALRLTVLVGENDRGHHRPLYSEIVHRARAAGLAGASVFRGIEGFGASSLVHTARLLSLSEDLPVAVVIVDAEERVRAFLPELDGLAVAGLVTLERCEVVRYAGQQVVAGERGPGEGGA</sequence>